<name>A0A166YM01_METRR</name>
<dbReference type="Pfam" id="PF14214">
    <property type="entry name" value="Helitron_like_N"/>
    <property type="match status" value="1"/>
</dbReference>
<comment type="caution">
    <text evidence="2">The sequence shown here is derived from an EMBL/GenBank/DDBJ whole genome shotgun (WGS) entry which is preliminary data.</text>
</comment>
<sequence>MTTIRLRNTKLAIRNLSIRQGRAIIVISYTKARSSNNHAFYIIRYLPDDLGLSVVVYLTYIRPFLDFLANQLGLPHYHSNEFLFLDPKRKERHLSTTQATESLRDLTPTLQTPWTISLYRQASIAIVKRHISELIKGRNFYYPSDANTSVGMIAAGVGHRPRMLLTAYAIDTALPTRLQPELLEIKIQRGDGKRGRADFVEPRLRSIEYKDYIEHAMRWHDGRFARHPTFRFVAFNTLMRSQARARSKFFVKQHDGTRSSLTREQLIQALEHSDDPEAQALINLITRHVVSIRGTRPFWNRKRQDLKAYAYSLGCPGAFITFSPADLH</sequence>
<dbReference type="STRING" id="1081105.A0A166YM01"/>
<evidence type="ECO:0000259" key="1">
    <source>
        <dbReference type="Pfam" id="PF14214"/>
    </source>
</evidence>
<evidence type="ECO:0000313" key="2">
    <source>
        <dbReference type="EMBL" id="OAA37048.1"/>
    </source>
</evidence>
<organism evidence="2 3">
    <name type="scientific">Metarhizium rileyi (strain RCEF 4871)</name>
    <name type="common">Nomuraea rileyi</name>
    <dbReference type="NCBI Taxonomy" id="1649241"/>
    <lineage>
        <taxon>Eukaryota</taxon>
        <taxon>Fungi</taxon>
        <taxon>Dikarya</taxon>
        <taxon>Ascomycota</taxon>
        <taxon>Pezizomycotina</taxon>
        <taxon>Sordariomycetes</taxon>
        <taxon>Hypocreomycetidae</taxon>
        <taxon>Hypocreales</taxon>
        <taxon>Clavicipitaceae</taxon>
        <taxon>Metarhizium</taxon>
    </lineage>
</organism>
<dbReference type="EMBL" id="AZHC01000032">
    <property type="protein sequence ID" value="OAA37048.1"/>
    <property type="molecule type" value="Genomic_DNA"/>
</dbReference>
<gene>
    <name evidence="2" type="ORF">NOR_07324</name>
</gene>
<dbReference type="AlphaFoldDB" id="A0A166YM01"/>
<reference evidence="2 3" key="1">
    <citation type="journal article" date="2016" name="Genome Biol. Evol.">
        <title>Divergent and convergent evolution of fungal pathogenicity.</title>
        <authorList>
            <person name="Shang Y."/>
            <person name="Xiao G."/>
            <person name="Zheng P."/>
            <person name="Cen K."/>
            <person name="Zhan S."/>
            <person name="Wang C."/>
        </authorList>
    </citation>
    <scope>NUCLEOTIDE SEQUENCE [LARGE SCALE GENOMIC DNA]</scope>
    <source>
        <strain evidence="2 3">RCEF 4871</strain>
    </source>
</reference>
<keyword evidence="3" id="KW-1185">Reference proteome</keyword>
<protein>
    <submittedName>
        <fullName evidence="2">Telomere-associated recQ-like helicase</fullName>
    </submittedName>
</protein>
<dbReference type="OrthoDB" id="4917215at2759"/>
<accession>A0A166YM01</accession>
<feature type="domain" description="Helitron helicase-like" evidence="1">
    <location>
        <begin position="212"/>
        <end position="327"/>
    </location>
</feature>
<dbReference type="InterPro" id="IPR025476">
    <property type="entry name" value="Helitron_helicase-like"/>
</dbReference>
<evidence type="ECO:0000313" key="3">
    <source>
        <dbReference type="Proteomes" id="UP000243498"/>
    </source>
</evidence>
<proteinExistence type="predicted"/>
<dbReference type="Proteomes" id="UP000243498">
    <property type="component" value="Unassembled WGS sequence"/>
</dbReference>